<feature type="repeat" description="Pumilio" evidence="4">
    <location>
        <begin position="477"/>
        <end position="515"/>
    </location>
</feature>
<feature type="repeat" description="Pumilio" evidence="4">
    <location>
        <begin position="405"/>
        <end position="440"/>
    </location>
</feature>
<evidence type="ECO:0000259" key="6">
    <source>
        <dbReference type="PROSITE" id="PS50303"/>
    </source>
</evidence>
<proteinExistence type="predicted"/>
<dbReference type="InterPro" id="IPR011989">
    <property type="entry name" value="ARM-like"/>
</dbReference>
<evidence type="ECO:0000256" key="3">
    <source>
        <dbReference type="ARBA" id="ARBA00058490"/>
    </source>
</evidence>
<keyword evidence="8" id="KW-1185">Reference proteome</keyword>
<accession>A0A835M7T7</accession>
<dbReference type="InterPro" id="IPR033133">
    <property type="entry name" value="PUM-HD"/>
</dbReference>
<keyword evidence="5" id="KW-0175">Coiled coil</keyword>
<protein>
    <recommendedName>
        <fullName evidence="6">PUM-HD domain-containing protein</fullName>
    </recommendedName>
</protein>
<dbReference type="OrthoDB" id="668540at2759"/>
<reference evidence="7 8" key="1">
    <citation type="submission" date="2020-10" db="EMBL/GenBank/DDBJ databases">
        <title>The Coptis chinensis genome and diversification of protoberbering-type alkaloids.</title>
        <authorList>
            <person name="Wang B."/>
            <person name="Shu S."/>
            <person name="Song C."/>
            <person name="Liu Y."/>
        </authorList>
    </citation>
    <scope>NUCLEOTIDE SEQUENCE [LARGE SCALE GENOMIC DNA]</scope>
    <source>
        <strain evidence="7">HL-2020</strain>
        <tissue evidence="7">Leaf</tissue>
    </source>
</reference>
<dbReference type="GO" id="GO:0005737">
    <property type="term" value="C:cytoplasm"/>
    <property type="evidence" value="ECO:0007669"/>
    <property type="project" value="TreeGrafter"/>
</dbReference>
<keyword evidence="2" id="KW-0810">Translation regulation</keyword>
<dbReference type="GO" id="GO:0003729">
    <property type="term" value="F:mRNA binding"/>
    <property type="evidence" value="ECO:0007669"/>
    <property type="project" value="TreeGrafter"/>
</dbReference>
<evidence type="ECO:0000256" key="1">
    <source>
        <dbReference type="ARBA" id="ARBA00022737"/>
    </source>
</evidence>
<evidence type="ECO:0000256" key="4">
    <source>
        <dbReference type="PROSITE-ProRule" id="PRU00317"/>
    </source>
</evidence>
<dbReference type="InterPro" id="IPR033712">
    <property type="entry name" value="Pumilio_RNA-bd"/>
</dbReference>
<dbReference type="Proteomes" id="UP000631114">
    <property type="component" value="Unassembled WGS sequence"/>
</dbReference>
<evidence type="ECO:0000256" key="2">
    <source>
        <dbReference type="ARBA" id="ARBA00022845"/>
    </source>
</evidence>
<gene>
    <name evidence="7" type="ORF">IFM89_007918</name>
</gene>
<dbReference type="CDD" id="cd07920">
    <property type="entry name" value="Pumilio"/>
    <property type="match status" value="1"/>
</dbReference>
<evidence type="ECO:0000256" key="5">
    <source>
        <dbReference type="SAM" id="Coils"/>
    </source>
</evidence>
<feature type="repeat" description="Pumilio" evidence="4">
    <location>
        <begin position="441"/>
        <end position="476"/>
    </location>
</feature>
<organism evidence="7 8">
    <name type="scientific">Coptis chinensis</name>
    <dbReference type="NCBI Taxonomy" id="261450"/>
    <lineage>
        <taxon>Eukaryota</taxon>
        <taxon>Viridiplantae</taxon>
        <taxon>Streptophyta</taxon>
        <taxon>Embryophyta</taxon>
        <taxon>Tracheophyta</taxon>
        <taxon>Spermatophyta</taxon>
        <taxon>Magnoliopsida</taxon>
        <taxon>Ranunculales</taxon>
        <taxon>Ranunculaceae</taxon>
        <taxon>Coptidoideae</taxon>
        <taxon>Coptis</taxon>
    </lineage>
</organism>
<dbReference type="InterPro" id="IPR001313">
    <property type="entry name" value="Pumilio_RNA-bd_rpt"/>
</dbReference>
<feature type="repeat" description="Pumilio" evidence="4">
    <location>
        <begin position="272"/>
        <end position="308"/>
    </location>
</feature>
<dbReference type="GO" id="GO:0006417">
    <property type="term" value="P:regulation of translation"/>
    <property type="evidence" value="ECO:0007669"/>
    <property type="project" value="UniProtKB-KW"/>
</dbReference>
<feature type="repeat" description="Pumilio" evidence="4">
    <location>
        <begin position="311"/>
        <end position="347"/>
    </location>
</feature>
<dbReference type="Gene3D" id="1.25.10.10">
    <property type="entry name" value="Leucine-rich Repeat Variant"/>
    <property type="match status" value="1"/>
</dbReference>
<dbReference type="PANTHER" id="PTHR12537">
    <property type="entry name" value="RNA BINDING PROTEIN PUMILIO-RELATED"/>
    <property type="match status" value="1"/>
</dbReference>
<comment type="caution">
    <text evidence="7">The sequence shown here is derived from an EMBL/GenBank/DDBJ whole genome shotgun (WGS) entry which is preliminary data.</text>
</comment>
<sequence>MEMSRNKEEENNLAASLWGGSSYIVPMAENHYQNHNQYSQPCFNHDDSQTTYTQTPASLMDAFNRLNLSYSTPPSPLHQQQQQQFQQQQQQYMPQPNTTLTSIDRVMIERQFLIEEVKRMSEELQQMQMMFRKPFNERPLLNNCPPVYDDHYPKLLNNTGVNGEGGECPCNLCLKNESMPKQYSSSSLGRISNRGGSGSVDSFESDLGDYYNMSRINNNSQFHQLMNQTKFTSLEELRGRMASVAKDQHGGRFLQKKIEGGRKEDIDLIFSEIKDHLGVLMVDQFGNYLVQKLLDACNGEQRNDIVIALTRRENVLVKICCDMHGTRAVQKLLERLTSENQQARIVSALTPGTYDLITDTNGHHVIQYCVKHFPNELKKDRSGCCVLQLCVEHSHGEIKERLVAEITRNAALLAEDPYGNYVVQYLLGLKIPQYTAKLLRELEGSFVRLSMQKFSSNVVERCLKESNEDQATQIVKEMANSPDVLKLLQDAFGNYVVQSALTVSFKTPVFFVMVDLVKMHDLSLRSHPYGKRILARVDQLTK</sequence>
<dbReference type="PROSITE" id="PS50303">
    <property type="entry name" value="PUM_HD"/>
    <property type="match status" value="1"/>
</dbReference>
<dbReference type="SUPFAM" id="SSF48371">
    <property type="entry name" value="ARM repeat"/>
    <property type="match status" value="1"/>
</dbReference>
<keyword evidence="1" id="KW-0677">Repeat</keyword>
<dbReference type="PROSITE" id="PS50302">
    <property type="entry name" value="PUM"/>
    <property type="match status" value="6"/>
</dbReference>
<evidence type="ECO:0000313" key="7">
    <source>
        <dbReference type="EMBL" id="KAF9619597.1"/>
    </source>
</evidence>
<feature type="domain" description="PUM-HD" evidence="6">
    <location>
        <begin position="214"/>
        <end position="541"/>
    </location>
</feature>
<dbReference type="Pfam" id="PF00806">
    <property type="entry name" value="PUF"/>
    <property type="match status" value="8"/>
</dbReference>
<dbReference type="InterPro" id="IPR016024">
    <property type="entry name" value="ARM-type_fold"/>
</dbReference>
<dbReference type="AlphaFoldDB" id="A0A835M7T7"/>
<dbReference type="SMART" id="SM00025">
    <property type="entry name" value="Pumilio"/>
    <property type="match status" value="7"/>
</dbReference>
<dbReference type="EMBL" id="JADFTS010000002">
    <property type="protein sequence ID" value="KAF9619597.1"/>
    <property type="molecule type" value="Genomic_DNA"/>
</dbReference>
<feature type="coiled-coil region" evidence="5">
    <location>
        <begin position="103"/>
        <end position="130"/>
    </location>
</feature>
<evidence type="ECO:0000313" key="8">
    <source>
        <dbReference type="Proteomes" id="UP000631114"/>
    </source>
</evidence>
<comment type="function">
    <text evidence="3">Sequence-specific RNA-binding protein that regulates translation and mRNA stability by binding the 3'-UTR of target mRNAs.</text>
</comment>
<name>A0A835M7T7_9MAGN</name>
<feature type="repeat" description="Pumilio" evidence="4">
    <location>
        <begin position="236"/>
        <end position="271"/>
    </location>
</feature>
<dbReference type="FunFam" id="1.25.10.10:FF:000237">
    <property type="entry name" value="Pumilio homolog 9"/>
    <property type="match status" value="1"/>
</dbReference>
<dbReference type="PANTHER" id="PTHR12537:SF63">
    <property type="entry name" value="PUMILIO HOMOLOG 15"/>
    <property type="match status" value="1"/>
</dbReference>